<evidence type="ECO:0000313" key="1">
    <source>
        <dbReference type="EMBL" id="KAK9033554.1"/>
    </source>
</evidence>
<evidence type="ECO:0000313" key="2">
    <source>
        <dbReference type="Proteomes" id="UP001396334"/>
    </source>
</evidence>
<dbReference type="Proteomes" id="UP001396334">
    <property type="component" value="Unassembled WGS sequence"/>
</dbReference>
<proteinExistence type="predicted"/>
<dbReference type="EMBL" id="JBBPBN010000007">
    <property type="protein sequence ID" value="KAK9033554.1"/>
    <property type="molecule type" value="Genomic_DNA"/>
</dbReference>
<comment type="caution">
    <text evidence="1">The sequence shown here is derived from an EMBL/GenBank/DDBJ whole genome shotgun (WGS) entry which is preliminary data.</text>
</comment>
<name>A0ABR2T7Z6_9ROSI</name>
<keyword evidence="2" id="KW-1185">Reference proteome</keyword>
<protein>
    <submittedName>
        <fullName evidence="1">Uncharacterized protein</fullName>
    </submittedName>
</protein>
<gene>
    <name evidence="1" type="ORF">V6N11_049741</name>
</gene>
<sequence>MARVKGGFSSAIKPRISSVPIKIEGYERGVDIRWLRRAIGWDTHGSAQRFRCLTIRRFHSDHMAQSGQPSGQHSDSC</sequence>
<reference evidence="1 2" key="1">
    <citation type="journal article" date="2024" name="G3 (Bethesda)">
        <title>Genome assembly of Hibiscus sabdariffa L. provides insights into metabolisms of medicinal natural products.</title>
        <authorList>
            <person name="Kim T."/>
        </authorList>
    </citation>
    <scope>NUCLEOTIDE SEQUENCE [LARGE SCALE GENOMIC DNA]</scope>
    <source>
        <strain evidence="1">TK-2024</strain>
        <tissue evidence="1">Old leaves</tissue>
    </source>
</reference>
<accession>A0ABR2T7Z6</accession>
<organism evidence="1 2">
    <name type="scientific">Hibiscus sabdariffa</name>
    <name type="common">roselle</name>
    <dbReference type="NCBI Taxonomy" id="183260"/>
    <lineage>
        <taxon>Eukaryota</taxon>
        <taxon>Viridiplantae</taxon>
        <taxon>Streptophyta</taxon>
        <taxon>Embryophyta</taxon>
        <taxon>Tracheophyta</taxon>
        <taxon>Spermatophyta</taxon>
        <taxon>Magnoliopsida</taxon>
        <taxon>eudicotyledons</taxon>
        <taxon>Gunneridae</taxon>
        <taxon>Pentapetalae</taxon>
        <taxon>rosids</taxon>
        <taxon>malvids</taxon>
        <taxon>Malvales</taxon>
        <taxon>Malvaceae</taxon>
        <taxon>Malvoideae</taxon>
        <taxon>Hibiscus</taxon>
    </lineage>
</organism>